<dbReference type="HOGENOM" id="CLU_1155669_0_0_4"/>
<evidence type="ECO:0000313" key="2">
    <source>
        <dbReference type="EMBL" id="ABD72161.1"/>
    </source>
</evidence>
<gene>
    <name evidence="2" type="ordered locus">Rfer_4475</name>
</gene>
<organism evidence="2 3">
    <name type="scientific">Albidiferax ferrireducens (strain ATCC BAA-621 / DSM 15236 / T118)</name>
    <name type="common">Rhodoferax ferrireducens</name>
    <dbReference type="NCBI Taxonomy" id="338969"/>
    <lineage>
        <taxon>Bacteria</taxon>
        <taxon>Pseudomonadati</taxon>
        <taxon>Pseudomonadota</taxon>
        <taxon>Betaproteobacteria</taxon>
        <taxon>Burkholderiales</taxon>
        <taxon>Comamonadaceae</taxon>
        <taxon>Rhodoferax</taxon>
    </lineage>
</organism>
<keyword evidence="2" id="KW-0614">Plasmid</keyword>
<proteinExistence type="predicted"/>
<feature type="region of interest" description="Disordered" evidence="1">
    <location>
        <begin position="1"/>
        <end position="22"/>
    </location>
</feature>
<evidence type="ECO:0000313" key="3">
    <source>
        <dbReference type="Proteomes" id="UP000008332"/>
    </source>
</evidence>
<geneLocation type="plasmid" evidence="3">
    <name>pDSM15236</name>
</geneLocation>
<evidence type="ECO:0000256" key="1">
    <source>
        <dbReference type="SAM" id="MobiDB-lite"/>
    </source>
</evidence>
<dbReference type="EMBL" id="CP000268">
    <property type="protein sequence ID" value="ABD72161.1"/>
    <property type="molecule type" value="Genomic_DNA"/>
</dbReference>
<dbReference type="AlphaFoldDB" id="Q21PY4"/>
<reference evidence="3" key="1">
    <citation type="submission" date="2006-02" db="EMBL/GenBank/DDBJ databases">
        <title>Complete sequence of plasmid 1 of Rhodoferax ferrireducens DSM 15236.</title>
        <authorList>
            <person name="Copeland A."/>
            <person name="Lucas S."/>
            <person name="Lapidus A."/>
            <person name="Barry K."/>
            <person name="Detter J.C."/>
            <person name="Glavina del Rio T."/>
            <person name="Hammon N."/>
            <person name="Israni S."/>
            <person name="Pitluck S."/>
            <person name="Brettin T."/>
            <person name="Bruce D."/>
            <person name="Han C."/>
            <person name="Tapia R."/>
            <person name="Gilna P."/>
            <person name="Kiss H."/>
            <person name="Schmutz J."/>
            <person name="Larimer F."/>
            <person name="Land M."/>
            <person name="Kyrpides N."/>
            <person name="Ivanova N."/>
            <person name="Richardson P."/>
        </authorList>
    </citation>
    <scope>NUCLEOTIDE SEQUENCE [LARGE SCALE GENOMIC DNA]</scope>
    <source>
        <strain evidence="3">ATCC BAA-621 / DSM 15236 / T118</strain>
        <plasmid evidence="3">Plasmid pDSM15236</plasmid>
    </source>
</reference>
<dbReference type="KEGG" id="rfr:Rfer_4475"/>
<sequence>MGTAMTPSSQKHALSPPTTGVDATSTDAILVEPTFELLADLPRGHDLRVTTLRELAAECRNKLSKEWRKIALWCIATSCYDDLSSSWTDTNEFRVQRNVGLTSRLDAAPVAPLPLTQSGMQDQSPSPVAVLPAVGVLKGFTYRIEMRTWYVNGRYLGQASEFSLCDTAYLVELTTGHFYGDWNGTRFRDGAQSLARNLESAVELHDALRRNAGRPPDLPMTHHPIRLDNWGEYRITTAQI</sequence>
<dbReference type="Proteomes" id="UP000008332">
    <property type="component" value="Plasmid unnamed1"/>
</dbReference>
<protein>
    <submittedName>
        <fullName evidence="2">Uncharacterized protein</fullName>
    </submittedName>
</protein>
<dbReference type="OrthoDB" id="9987491at2"/>
<accession>Q21PY4</accession>
<name>Q21PY4_ALBFT</name>
<keyword evidence="3" id="KW-1185">Reference proteome</keyword>